<accession>A0A975JHD1</accession>
<dbReference type="InterPro" id="IPR008457">
    <property type="entry name" value="Cu-R_CopD_dom"/>
</dbReference>
<feature type="transmembrane region" description="Helical" evidence="6">
    <location>
        <begin position="53"/>
        <end position="71"/>
    </location>
</feature>
<comment type="subcellular location">
    <subcellularLocation>
        <location evidence="1">Cell membrane</location>
        <topology evidence="1">Multi-pass membrane protein</topology>
    </subcellularLocation>
</comment>
<dbReference type="Proteomes" id="UP000683291">
    <property type="component" value="Chromosome pJK7-1-1"/>
</dbReference>
<dbReference type="EMBL" id="CP073582">
    <property type="protein sequence ID" value="QUJ78221.1"/>
    <property type="molecule type" value="Genomic_DNA"/>
</dbReference>
<evidence type="ECO:0000259" key="7">
    <source>
        <dbReference type="Pfam" id="PF05425"/>
    </source>
</evidence>
<feature type="transmembrane region" description="Helical" evidence="6">
    <location>
        <begin position="12"/>
        <end position="41"/>
    </location>
</feature>
<dbReference type="GO" id="GO:0005886">
    <property type="term" value="C:plasma membrane"/>
    <property type="evidence" value="ECO:0007669"/>
    <property type="project" value="UniProtKB-SubCell"/>
</dbReference>
<evidence type="ECO:0000313" key="9">
    <source>
        <dbReference type="Proteomes" id="UP000683291"/>
    </source>
</evidence>
<evidence type="ECO:0000256" key="4">
    <source>
        <dbReference type="ARBA" id="ARBA00022989"/>
    </source>
</evidence>
<feature type="transmembrane region" description="Helical" evidence="6">
    <location>
        <begin position="112"/>
        <end position="137"/>
    </location>
</feature>
<dbReference type="InterPro" id="IPR032694">
    <property type="entry name" value="CopC/D"/>
</dbReference>
<organism evidence="8 9">
    <name type="scientific">Sulfitobacter albidus</name>
    <dbReference type="NCBI Taxonomy" id="2829501"/>
    <lineage>
        <taxon>Bacteria</taxon>
        <taxon>Pseudomonadati</taxon>
        <taxon>Pseudomonadota</taxon>
        <taxon>Alphaproteobacteria</taxon>
        <taxon>Rhodobacterales</taxon>
        <taxon>Roseobacteraceae</taxon>
        <taxon>Sulfitobacter</taxon>
    </lineage>
</organism>
<dbReference type="KEGG" id="sual:KDD17_17165"/>
<dbReference type="AlphaFoldDB" id="A0A975JHD1"/>
<evidence type="ECO:0000256" key="5">
    <source>
        <dbReference type="ARBA" id="ARBA00023136"/>
    </source>
</evidence>
<feature type="domain" description="Copper resistance protein D" evidence="7">
    <location>
        <begin position="183"/>
        <end position="282"/>
    </location>
</feature>
<dbReference type="PANTHER" id="PTHR34820:SF4">
    <property type="entry name" value="INNER MEMBRANE PROTEIN YEBZ"/>
    <property type="match status" value="1"/>
</dbReference>
<dbReference type="RefSeq" id="WP_212706413.1">
    <property type="nucleotide sequence ID" value="NZ_CP073582.1"/>
</dbReference>
<keyword evidence="9" id="KW-1185">Reference proteome</keyword>
<dbReference type="Pfam" id="PF05425">
    <property type="entry name" value="CopD"/>
    <property type="match status" value="1"/>
</dbReference>
<keyword evidence="3 6" id="KW-0812">Transmembrane</keyword>
<evidence type="ECO:0000256" key="3">
    <source>
        <dbReference type="ARBA" id="ARBA00022692"/>
    </source>
</evidence>
<feature type="transmembrane region" description="Helical" evidence="6">
    <location>
        <begin position="223"/>
        <end position="246"/>
    </location>
</feature>
<feature type="transmembrane region" description="Helical" evidence="6">
    <location>
        <begin position="190"/>
        <end position="217"/>
    </location>
</feature>
<keyword evidence="5 6" id="KW-0472">Membrane</keyword>
<keyword evidence="4 6" id="KW-1133">Transmembrane helix</keyword>
<sequence>MSGLAPIDTITVLAIVAKAAGTGAALLAMGSVLFTVIFASYADASVLRLARRIAIGAAVAGLVVLALRFGIRAARISGMGFEGAVDPMMLGFVWQSPLGDAAIWRGLGEVSVLAVLIPGLGRWIAVAGSFAIAGSFAQIGHSLGDPRGALAIALVIHILAAALWIGALAPLHRAVGVARGAGLLHHFGKVALYGVAVLVATGFALAWMLVGTLLALVSTAYGLGLLVKVLIVCGLLGIAALNKLWLVPALGAGRPGAKRALRRSISVEMIAVVLILLATASLTTVTTPPVNL</sequence>
<evidence type="ECO:0000256" key="1">
    <source>
        <dbReference type="ARBA" id="ARBA00004651"/>
    </source>
</evidence>
<reference evidence="8" key="1">
    <citation type="submission" date="2021-04" db="EMBL/GenBank/DDBJ databases">
        <title>Complete genome sequence for Sulfitobacter sp. strain JK7-1.</title>
        <authorList>
            <person name="Park S.-J."/>
        </authorList>
    </citation>
    <scope>NUCLEOTIDE SEQUENCE</scope>
    <source>
        <strain evidence="8">JK7-1</strain>
    </source>
</reference>
<feature type="transmembrane region" description="Helical" evidence="6">
    <location>
        <begin position="149"/>
        <end position="169"/>
    </location>
</feature>
<evidence type="ECO:0000256" key="6">
    <source>
        <dbReference type="SAM" id="Phobius"/>
    </source>
</evidence>
<protein>
    <submittedName>
        <fullName evidence="8">CopD family protein</fullName>
    </submittedName>
</protein>
<dbReference type="PANTHER" id="PTHR34820">
    <property type="entry name" value="INNER MEMBRANE PROTEIN YEBZ"/>
    <property type="match status" value="1"/>
</dbReference>
<evidence type="ECO:0000313" key="8">
    <source>
        <dbReference type="EMBL" id="QUJ78221.1"/>
    </source>
</evidence>
<evidence type="ECO:0000256" key="2">
    <source>
        <dbReference type="ARBA" id="ARBA00022475"/>
    </source>
</evidence>
<name>A0A975JHD1_9RHOB</name>
<proteinExistence type="predicted"/>
<feature type="transmembrane region" description="Helical" evidence="6">
    <location>
        <begin position="267"/>
        <end position="286"/>
    </location>
</feature>
<keyword evidence="2" id="KW-1003">Cell membrane</keyword>
<dbReference type="GO" id="GO:0006825">
    <property type="term" value="P:copper ion transport"/>
    <property type="evidence" value="ECO:0007669"/>
    <property type="project" value="InterPro"/>
</dbReference>
<gene>
    <name evidence="8" type="ORF">KDD17_17165</name>
</gene>